<evidence type="ECO:0000313" key="2">
    <source>
        <dbReference type="EMBL" id="BDY12227.1"/>
    </source>
</evidence>
<sequence length="396" mass="42620">MVITNAKVVTPERVEAIDVRIENGKIAQMGEGLLGGESLDAGGRYLMPAMIDIGVGVMDGRLRGGTLEKLSANAYVNGFGTVVISSLCTPRIDNEITLEFAKSQAELCRDTKILTLLSGVTDEEKLSDASILLKEGAVGIEFDSSIDGNLIRRLMEYAVMHGIKLFCHANDPALQGDGVMHEGEVSSRLGLGGVPAVAESSQVARIGELASYYGVDVVILAASTPQTLEICSANPHLHAQVPLHHLLLTDTLCDNYNTAGKIWPPLRDEVSRRAMIERLKSGVVSMLTALHTPVSGSAKDAVFSEAEYGIDGLNAFLPLCYTFLVKEGMIDLPELSKLTACRPAETVGIDRYKGKIAVGYDADLILFDPDKECCGRFENSPYEGKSLYGDVERIVL</sequence>
<name>A0ABM8FKL7_9BACT</name>
<keyword evidence="3" id="KW-1185">Reference proteome</keyword>
<dbReference type="NCBIfam" id="TIGR03807">
    <property type="entry name" value="RR_fam_repeat"/>
    <property type="match status" value="1"/>
</dbReference>
<dbReference type="Proteomes" id="UP001321445">
    <property type="component" value="Chromosome"/>
</dbReference>
<proteinExistence type="predicted"/>
<organism evidence="2 3">
    <name type="scientific">Hydrogenimonas cancrithermarum</name>
    <dbReference type="NCBI Taxonomy" id="2993563"/>
    <lineage>
        <taxon>Bacteria</taxon>
        <taxon>Pseudomonadati</taxon>
        <taxon>Campylobacterota</taxon>
        <taxon>Epsilonproteobacteria</taxon>
        <taxon>Campylobacterales</taxon>
        <taxon>Hydrogenimonadaceae</taxon>
        <taxon>Hydrogenimonas</taxon>
    </lineage>
</organism>
<feature type="domain" description="Amidohydrolase-related" evidence="1">
    <location>
        <begin position="108"/>
        <end position="381"/>
    </location>
</feature>
<dbReference type="InterPro" id="IPR050138">
    <property type="entry name" value="DHOase/Allantoinase_Hydrolase"/>
</dbReference>
<dbReference type="SUPFAM" id="SSF51338">
    <property type="entry name" value="Composite domain of metallo-dependent hydrolases"/>
    <property type="match status" value="1"/>
</dbReference>
<dbReference type="InterPro" id="IPR006680">
    <property type="entry name" value="Amidohydro-rel"/>
</dbReference>
<gene>
    <name evidence="2" type="primary">pyrC2</name>
    <name evidence="2" type="ORF">HCR_05390</name>
</gene>
<dbReference type="PANTHER" id="PTHR43668:SF2">
    <property type="entry name" value="ALLANTOINASE"/>
    <property type="match status" value="1"/>
</dbReference>
<protein>
    <submittedName>
        <fullName evidence="2">Dihydroorotase</fullName>
    </submittedName>
</protein>
<dbReference type="InterPro" id="IPR032466">
    <property type="entry name" value="Metal_Hydrolase"/>
</dbReference>
<dbReference type="SUPFAM" id="SSF51556">
    <property type="entry name" value="Metallo-dependent hydrolases"/>
    <property type="match status" value="1"/>
</dbReference>
<dbReference type="EMBL" id="AP027370">
    <property type="protein sequence ID" value="BDY12227.1"/>
    <property type="molecule type" value="Genomic_DNA"/>
</dbReference>
<accession>A0ABM8FKL7</accession>
<dbReference type="InterPro" id="IPR022444">
    <property type="entry name" value="Cofactor-bd_rpt"/>
</dbReference>
<dbReference type="InterPro" id="IPR011059">
    <property type="entry name" value="Metal-dep_hydrolase_composite"/>
</dbReference>
<dbReference type="PANTHER" id="PTHR43668">
    <property type="entry name" value="ALLANTOINASE"/>
    <property type="match status" value="1"/>
</dbReference>
<evidence type="ECO:0000259" key="1">
    <source>
        <dbReference type="Pfam" id="PF01979"/>
    </source>
</evidence>
<dbReference type="RefSeq" id="WP_286337429.1">
    <property type="nucleotide sequence ID" value="NZ_AP027370.1"/>
</dbReference>
<dbReference type="Gene3D" id="3.20.20.140">
    <property type="entry name" value="Metal-dependent hydrolases"/>
    <property type="match status" value="1"/>
</dbReference>
<dbReference type="Pfam" id="PF01979">
    <property type="entry name" value="Amidohydro_1"/>
    <property type="match status" value="1"/>
</dbReference>
<reference evidence="2 3" key="1">
    <citation type="submission" date="2023-03" db="EMBL/GenBank/DDBJ databases">
        <title>Description of Hydrogenimonas sp. ISO32.</title>
        <authorList>
            <person name="Mino S."/>
            <person name="Fukazawa S."/>
            <person name="Sawabe T."/>
        </authorList>
    </citation>
    <scope>NUCLEOTIDE SEQUENCE [LARGE SCALE GENOMIC DNA]</scope>
    <source>
        <strain evidence="2 3">ISO32</strain>
    </source>
</reference>
<evidence type="ECO:0000313" key="3">
    <source>
        <dbReference type="Proteomes" id="UP001321445"/>
    </source>
</evidence>